<dbReference type="AlphaFoldDB" id="A0A7S3T9D9"/>
<feature type="region of interest" description="Disordered" evidence="1">
    <location>
        <begin position="164"/>
        <end position="196"/>
    </location>
</feature>
<dbReference type="EMBL" id="HBIR01043180">
    <property type="protein sequence ID" value="CAE0576380.1"/>
    <property type="molecule type" value="Transcribed_RNA"/>
</dbReference>
<protein>
    <submittedName>
        <fullName evidence="2">Uncharacterized protein</fullName>
    </submittedName>
</protein>
<organism evidence="2">
    <name type="scientific">Emiliania huxleyi</name>
    <name type="common">Coccolithophore</name>
    <name type="synonym">Pontosphaera huxleyi</name>
    <dbReference type="NCBI Taxonomy" id="2903"/>
    <lineage>
        <taxon>Eukaryota</taxon>
        <taxon>Haptista</taxon>
        <taxon>Haptophyta</taxon>
        <taxon>Prymnesiophyceae</taxon>
        <taxon>Isochrysidales</taxon>
        <taxon>Noelaerhabdaceae</taxon>
        <taxon>Emiliania</taxon>
    </lineage>
</organism>
<gene>
    <name evidence="2" type="ORF">EHUX00137_LOCUS33693</name>
</gene>
<evidence type="ECO:0000313" key="2">
    <source>
        <dbReference type="EMBL" id="CAE0576380.1"/>
    </source>
</evidence>
<name>A0A7S3T9D9_EMIHU</name>
<sequence length="317" mass="33234">MAAHTVCLAQRLGATCLSGGHGPGPTTSASKQPWERVCAQCKDGFAVRLHSIRLAPSDELLKLRPKGGSAAGFRDAPASYEKRFQYCLINDSSDLSRAAKRKHKDVSHGDALVLLLSGSPPLSWEIPKATDFGQPEDGTLKLSVKYKTFVPLDLHTNVVAPSGGGSAGGSAGSAGGASVSGGGGGTGGDGGDGGGGIALPSATPWNLVEVEDGTFSFPIQHHRLNLPNWYTDPRICDRYDDEARNMALYQYAVQQCSSDYTAKGLLLEVEEWYQQALKLDGLVHACGGDIHKAGQVAILAVAEQALSELNPVPAPQS</sequence>
<evidence type="ECO:0000256" key="1">
    <source>
        <dbReference type="SAM" id="MobiDB-lite"/>
    </source>
</evidence>
<proteinExistence type="predicted"/>
<accession>A0A7S3T9D9</accession>
<reference evidence="2" key="1">
    <citation type="submission" date="2021-01" db="EMBL/GenBank/DDBJ databases">
        <authorList>
            <person name="Corre E."/>
            <person name="Pelletier E."/>
            <person name="Niang G."/>
            <person name="Scheremetjew M."/>
            <person name="Finn R."/>
            <person name="Kale V."/>
            <person name="Holt S."/>
            <person name="Cochrane G."/>
            <person name="Meng A."/>
            <person name="Brown T."/>
            <person name="Cohen L."/>
        </authorList>
    </citation>
    <scope>NUCLEOTIDE SEQUENCE</scope>
    <source>
        <strain evidence="2">379</strain>
    </source>
</reference>